<evidence type="ECO:0000256" key="5">
    <source>
        <dbReference type="ARBA" id="ARBA00023163"/>
    </source>
</evidence>
<feature type="domain" description="Response regulatory" evidence="10">
    <location>
        <begin position="1106"/>
        <end position="1221"/>
    </location>
</feature>
<protein>
    <recommendedName>
        <fullName evidence="2">histidine kinase</fullName>
        <ecNumber evidence="2">2.7.13.3</ecNumber>
    </recommendedName>
</protein>
<dbReference type="Pfam" id="PF02518">
    <property type="entry name" value="HATPase_c"/>
    <property type="match status" value="1"/>
</dbReference>
<dbReference type="Pfam" id="PF12833">
    <property type="entry name" value="HTH_18"/>
    <property type="match status" value="1"/>
</dbReference>
<dbReference type="InterPro" id="IPR003661">
    <property type="entry name" value="HisK_dim/P_dom"/>
</dbReference>
<dbReference type="Pfam" id="PF00072">
    <property type="entry name" value="Response_reg"/>
    <property type="match status" value="1"/>
</dbReference>
<dbReference type="PROSITE" id="PS01124">
    <property type="entry name" value="HTH_ARAC_FAMILY_2"/>
    <property type="match status" value="1"/>
</dbReference>
<dbReference type="Gene3D" id="3.30.565.10">
    <property type="entry name" value="Histidine kinase-like ATPase, C-terminal domain"/>
    <property type="match status" value="1"/>
</dbReference>
<dbReference type="InterPro" id="IPR011123">
    <property type="entry name" value="Y_Y_Y"/>
</dbReference>
<dbReference type="Gene3D" id="1.10.287.130">
    <property type="match status" value="1"/>
</dbReference>
<dbReference type="SUPFAM" id="SSF63829">
    <property type="entry name" value="Calcium-dependent phosphotriesterase"/>
    <property type="match status" value="3"/>
</dbReference>
<keyword evidence="7" id="KW-0472">Membrane</keyword>
<evidence type="ECO:0000259" key="9">
    <source>
        <dbReference type="PROSITE" id="PS50109"/>
    </source>
</evidence>
<keyword evidence="7" id="KW-0812">Transmembrane</keyword>
<dbReference type="Proteomes" id="UP001215398">
    <property type="component" value="Unassembled WGS sequence"/>
</dbReference>
<dbReference type="SMART" id="SM00448">
    <property type="entry name" value="REC"/>
    <property type="match status" value="1"/>
</dbReference>
<dbReference type="SUPFAM" id="SSF55874">
    <property type="entry name" value="ATPase domain of HSP90 chaperone/DNA topoisomerase II/histidine kinase"/>
    <property type="match status" value="1"/>
</dbReference>
<dbReference type="PROSITE" id="PS50109">
    <property type="entry name" value="HIS_KIN"/>
    <property type="match status" value="1"/>
</dbReference>
<dbReference type="InterPro" id="IPR036890">
    <property type="entry name" value="HATPase_C_sf"/>
</dbReference>
<keyword evidence="7" id="KW-1133">Transmembrane helix</keyword>
<dbReference type="InterPro" id="IPR015943">
    <property type="entry name" value="WD40/YVTN_repeat-like_dom_sf"/>
</dbReference>
<proteinExistence type="predicted"/>
<dbReference type="Pfam" id="PF00512">
    <property type="entry name" value="HisKA"/>
    <property type="match status" value="1"/>
</dbReference>
<dbReference type="PANTHER" id="PTHR43547:SF2">
    <property type="entry name" value="HYBRID SIGNAL TRANSDUCTION HISTIDINE KINASE C"/>
    <property type="match status" value="1"/>
</dbReference>
<dbReference type="Pfam" id="PF07494">
    <property type="entry name" value="Reg_prop"/>
    <property type="match status" value="4"/>
</dbReference>
<gene>
    <name evidence="11" type="ORF">PQG98_03870</name>
</gene>
<dbReference type="CDD" id="cd00156">
    <property type="entry name" value="REC"/>
    <property type="match status" value="1"/>
</dbReference>
<reference evidence="11 12" key="1">
    <citation type="submission" date="2023-01" db="EMBL/GenBank/DDBJ databases">
        <title>Exploring GABA producing Bacteroides strains toward improving mental health.</title>
        <authorList>
            <person name="Yousuf B."/>
            <person name="Bouhlel N.E."/>
            <person name="Mottawea W."/>
            <person name="Hammami R."/>
        </authorList>
    </citation>
    <scope>NUCLEOTIDE SEQUENCE [LARGE SCALE GENOMIC DNA]</scope>
    <source>
        <strain evidence="11 12">UO.H1054</strain>
    </source>
</reference>
<feature type="domain" description="HTH araC/xylS-type" evidence="8">
    <location>
        <begin position="1252"/>
        <end position="1352"/>
    </location>
</feature>
<dbReference type="SMART" id="SM00387">
    <property type="entry name" value="HATPase_c"/>
    <property type="match status" value="1"/>
</dbReference>
<feature type="transmembrane region" description="Helical" evidence="7">
    <location>
        <begin position="794"/>
        <end position="816"/>
    </location>
</feature>
<dbReference type="Gene3D" id="2.130.10.10">
    <property type="entry name" value="YVTN repeat-like/Quinoprotein amine dehydrogenase"/>
    <property type="match status" value="2"/>
</dbReference>
<evidence type="ECO:0000256" key="6">
    <source>
        <dbReference type="PROSITE-ProRule" id="PRU00169"/>
    </source>
</evidence>
<evidence type="ECO:0000259" key="10">
    <source>
        <dbReference type="PROSITE" id="PS50110"/>
    </source>
</evidence>
<dbReference type="PANTHER" id="PTHR43547">
    <property type="entry name" value="TWO-COMPONENT HISTIDINE KINASE"/>
    <property type="match status" value="1"/>
</dbReference>
<name>A0ABT5H4G0_9BACE</name>
<dbReference type="RefSeq" id="WP_272719738.1">
    <property type="nucleotide sequence ID" value="NZ_JAQPYS010000028.1"/>
</dbReference>
<dbReference type="EMBL" id="JAQPYS010000028">
    <property type="protein sequence ID" value="MDC7135483.1"/>
    <property type="molecule type" value="Genomic_DNA"/>
</dbReference>
<dbReference type="InterPro" id="IPR001789">
    <property type="entry name" value="Sig_transdc_resp-reg_receiver"/>
</dbReference>
<dbReference type="CDD" id="cd00082">
    <property type="entry name" value="HisKA"/>
    <property type="match status" value="1"/>
</dbReference>
<evidence type="ECO:0000313" key="12">
    <source>
        <dbReference type="Proteomes" id="UP001215398"/>
    </source>
</evidence>
<dbReference type="InterPro" id="IPR003594">
    <property type="entry name" value="HATPase_dom"/>
</dbReference>
<dbReference type="InterPro" id="IPR036097">
    <property type="entry name" value="HisK_dim/P_sf"/>
</dbReference>
<accession>A0ABT5H4G0</accession>
<evidence type="ECO:0000313" key="11">
    <source>
        <dbReference type="EMBL" id="MDC7135483.1"/>
    </source>
</evidence>
<dbReference type="EC" id="2.7.13.3" evidence="2"/>
<dbReference type="Pfam" id="PF07495">
    <property type="entry name" value="Y_Y_Y"/>
    <property type="match status" value="1"/>
</dbReference>
<dbReference type="InterPro" id="IPR013783">
    <property type="entry name" value="Ig-like_fold"/>
</dbReference>
<dbReference type="InterPro" id="IPR011006">
    <property type="entry name" value="CheY-like_superfamily"/>
</dbReference>
<keyword evidence="3 6" id="KW-0597">Phosphoprotein</keyword>
<evidence type="ECO:0000259" key="8">
    <source>
        <dbReference type="PROSITE" id="PS01124"/>
    </source>
</evidence>
<dbReference type="InterPro" id="IPR009057">
    <property type="entry name" value="Homeodomain-like_sf"/>
</dbReference>
<evidence type="ECO:0000256" key="1">
    <source>
        <dbReference type="ARBA" id="ARBA00000085"/>
    </source>
</evidence>
<dbReference type="SMART" id="SM00388">
    <property type="entry name" value="HisKA"/>
    <property type="match status" value="1"/>
</dbReference>
<dbReference type="InterPro" id="IPR005467">
    <property type="entry name" value="His_kinase_dom"/>
</dbReference>
<keyword evidence="4" id="KW-0805">Transcription regulation</keyword>
<dbReference type="SMART" id="SM00342">
    <property type="entry name" value="HTH_ARAC"/>
    <property type="match status" value="1"/>
</dbReference>
<dbReference type="PRINTS" id="PR00344">
    <property type="entry name" value="BCTRLSENSOR"/>
</dbReference>
<dbReference type="InterPro" id="IPR004358">
    <property type="entry name" value="Sig_transdc_His_kin-like_C"/>
</dbReference>
<sequence>MKNATTICIYLFCLLMAGELQAWTFYIDTDSRLRFKYINEENGLTQNSATSILQDKNGLLLFSTYEGLNFYDGYDIQSVRYSSDNPEGLFNNRITRMKACANGDIWLALDGGLAYYDIEYKRYINYTDSLGQLSSYKILSIELDRKENVWLGTEDELIVGIKKSDGSYDFSGMKGLITNSTHALLCDHEGNMWVGTSNGAFLFSQKDNMRKVHMISQFQGRMVTVFFCDAEGAIYAGLSDGLEVCLPGEDKFNKIGFSSLVSSIVQDIQGNLWVGTPMEGLFRLTLTDYKLENIVQYTSSDLYGGIADDNIFSLYIDPSNVLWVGTRKGVNYADISPRQIHLFKPLIHHPVNKFGYTGLHVNTLFRDSKDQLWISTYQEGLLRYDFQKEELTNMSSDITSLYIFQIIEAKNGTLWVSSRKGIYQVTNPAPGVYKSKTINIKSSEEKKYFRYFLGIGEDAFEYIWIATIQGLIRYDPKTETYITYRTTEGLPFNALYCLLSDTVNRTIWVGSSNKGLAKISYDEKGLCDVETLQKENTPNSISHDQVWCIHKSKDGTIWAGTDAGLNRIEMDGKEIKSSSHIRIPLLKDAKVSAITEDTLGNLWLNGIQGLLCYNPKENTVRQYLSDDGMQSNTFTNASVALPGGWVFVGGINGVNFFNPLLFEKNSYKGRPYFTRLKVFNEAIEPNKEYKGSVILSKDINDTKSIELNYKQNNFMIEFSSDHYVTSKRNRFHYQLIGRDADWIEVDSKQRYAFYENLPAGHYSFFLQFSNKDGDWSDVTKVIEIDILPPPWASWWAYTIYAIILLITLMLIISYFISRQRWKHELLVRELEQQMQRELSEMKLNFFTNITHELRTPLTLIMAPLRDLNNKFTDEYAGLRLKIINKNANKLLELINHFLDIRHLSAKTLPLVVAQHDIHLVVKNTIDSLNSMSQQTGVGICYVAFEQPLKGWFDQEKIEKVLYNIISNALKFTPEGGNIEIKLWTERLEERHFAFISVKDTGIGIAEHELSNIFDFFYHKTPITGYSSGIGLTMAKALVELHGGEITVESEINVGSTFTFSFRIDKGAYQPEYIAKTNVSEQITIDEPPVTGSYSETGDFESKGRYTILIIEDNEDMRAYISDCLKDHFRIITALDGEDGLNIVQKKLPDIIITDMMMPRMDGLEFIRKMKMSPRTSYIPIIVHSIKNDKKTIREAFEAGAQEYIVKPFDSEVLILRITNQLSSRAYFAEKIKFEKSIEPEEIEISPQEDLLNRIRTVVEKNMSNVLFGVDQLISEIGMSRTQLFRKLKELPGGKPASEVIRQIRIQRAAQLLSTGQLRVSEVMDEVGISNHHRFVKYFQEVYGISPKDYIRKFNKTMVYTDEENEETASLN</sequence>
<evidence type="ECO:0000256" key="7">
    <source>
        <dbReference type="SAM" id="Phobius"/>
    </source>
</evidence>
<feature type="modified residue" description="4-aspartylphosphate" evidence="6">
    <location>
        <position position="1154"/>
    </location>
</feature>
<dbReference type="InterPro" id="IPR018060">
    <property type="entry name" value="HTH_AraC"/>
</dbReference>
<evidence type="ECO:0000256" key="4">
    <source>
        <dbReference type="ARBA" id="ARBA00023015"/>
    </source>
</evidence>
<organism evidence="11 12">
    <name type="scientific">Bacteroides zhangwenhongii</name>
    <dbReference type="NCBI Taxonomy" id="2650157"/>
    <lineage>
        <taxon>Bacteria</taxon>
        <taxon>Pseudomonadati</taxon>
        <taxon>Bacteroidota</taxon>
        <taxon>Bacteroidia</taxon>
        <taxon>Bacteroidales</taxon>
        <taxon>Bacteroidaceae</taxon>
        <taxon>Bacteroides</taxon>
    </lineage>
</organism>
<keyword evidence="5" id="KW-0804">Transcription</keyword>
<dbReference type="Gene3D" id="1.10.10.60">
    <property type="entry name" value="Homeodomain-like"/>
    <property type="match status" value="1"/>
</dbReference>
<dbReference type="Gene3D" id="2.60.40.10">
    <property type="entry name" value="Immunoglobulins"/>
    <property type="match status" value="1"/>
</dbReference>
<dbReference type="SUPFAM" id="SSF46689">
    <property type="entry name" value="Homeodomain-like"/>
    <property type="match status" value="1"/>
</dbReference>
<dbReference type="PROSITE" id="PS50110">
    <property type="entry name" value="RESPONSE_REGULATORY"/>
    <property type="match status" value="1"/>
</dbReference>
<dbReference type="Gene3D" id="3.40.50.2300">
    <property type="match status" value="1"/>
</dbReference>
<comment type="caution">
    <text evidence="11">The sequence shown here is derived from an EMBL/GenBank/DDBJ whole genome shotgun (WGS) entry which is preliminary data.</text>
</comment>
<feature type="domain" description="Histidine kinase" evidence="9">
    <location>
        <begin position="848"/>
        <end position="1065"/>
    </location>
</feature>
<evidence type="ECO:0000256" key="3">
    <source>
        <dbReference type="ARBA" id="ARBA00022553"/>
    </source>
</evidence>
<keyword evidence="12" id="KW-1185">Reference proteome</keyword>
<comment type="catalytic activity">
    <reaction evidence="1">
        <text>ATP + protein L-histidine = ADP + protein N-phospho-L-histidine.</text>
        <dbReference type="EC" id="2.7.13.3"/>
    </reaction>
</comment>
<dbReference type="SUPFAM" id="SSF47384">
    <property type="entry name" value="Homodimeric domain of signal transducing histidine kinase"/>
    <property type="match status" value="1"/>
</dbReference>
<dbReference type="SUPFAM" id="SSF52172">
    <property type="entry name" value="CheY-like"/>
    <property type="match status" value="1"/>
</dbReference>
<dbReference type="InterPro" id="IPR011110">
    <property type="entry name" value="Reg_prop"/>
</dbReference>
<evidence type="ECO:0000256" key="2">
    <source>
        <dbReference type="ARBA" id="ARBA00012438"/>
    </source>
</evidence>